<dbReference type="SUPFAM" id="SSF52047">
    <property type="entry name" value="RNI-like"/>
    <property type="match status" value="1"/>
</dbReference>
<dbReference type="EMBL" id="QKYV01000003">
    <property type="protein sequence ID" value="PZW41626.1"/>
    <property type="molecule type" value="Genomic_DNA"/>
</dbReference>
<protein>
    <recommendedName>
        <fullName evidence="3">Leucine rich repeat (LRR) protein</fullName>
    </recommendedName>
</protein>
<proteinExistence type="predicted"/>
<evidence type="ECO:0000313" key="1">
    <source>
        <dbReference type="EMBL" id="PZW41626.1"/>
    </source>
</evidence>
<evidence type="ECO:0000313" key="2">
    <source>
        <dbReference type="Proteomes" id="UP000249542"/>
    </source>
</evidence>
<evidence type="ECO:0008006" key="3">
    <source>
        <dbReference type="Google" id="ProtNLM"/>
    </source>
</evidence>
<dbReference type="Gene3D" id="3.80.10.10">
    <property type="entry name" value="Ribonuclease Inhibitor"/>
    <property type="match status" value="1"/>
</dbReference>
<name>A0A2W7I478_9FLAO</name>
<dbReference type="AlphaFoldDB" id="A0A2W7I478"/>
<comment type="caution">
    <text evidence="1">The sequence shown here is derived from an EMBL/GenBank/DDBJ whole genome shotgun (WGS) entry which is preliminary data.</text>
</comment>
<dbReference type="InterPro" id="IPR050715">
    <property type="entry name" value="LRR-SigEffector_domain"/>
</dbReference>
<gene>
    <name evidence="1" type="ORF">LX95_01307</name>
</gene>
<dbReference type="PANTHER" id="PTHR45752">
    <property type="entry name" value="LEUCINE-RICH REPEAT-CONTAINING"/>
    <property type="match status" value="1"/>
</dbReference>
<reference evidence="1 2" key="1">
    <citation type="submission" date="2018-06" db="EMBL/GenBank/DDBJ databases">
        <title>Genomic Encyclopedia of Archaeal and Bacterial Type Strains, Phase II (KMG-II): from individual species to whole genera.</title>
        <authorList>
            <person name="Goeker M."/>
        </authorList>
    </citation>
    <scope>NUCLEOTIDE SEQUENCE [LARGE SCALE GENOMIC DNA]</scope>
    <source>
        <strain evidence="1 2">DSM 15361</strain>
    </source>
</reference>
<sequence length="422" mass="47590">MFYSVDDNIVKLEGGFPQRKVNSISFTIDDAGFPISNATGHGQLGIASKKPINIQISTGSNVYSFSSNYQQNSTYYLSITSDGQTINGFNQGATSGYFNKIDFINPIGSQKTITIIFENIESIIELRLSQFNIYGALPNEIKSMISLNSLSFNVLRHITSFPTDLSPLINLKELNLRILSSSKFDKIPDSFFNLDLERFQASSVFDCSNEVSSNLFKVNQWTNMINLDLRDNNINYLPSDWQSMANTLTTLRIDSNEYTYLPPALSLFSNINRFDFGINNSVRQPWFDMSLWNQLSTMYIYGDIGISDISSAWIHLFSLRSINNFHSWINNTTDFNEFINAFYTLCTNEAYLDTSTPTAQADEYPNKFRDISWGHSSLTPTGNYQAPTGFVLGVSNGNPANEAEKIYVLVNNYGHTVTFNQS</sequence>
<keyword evidence="2" id="KW-1185">Reference proteome</keyword>
<dbReference type="InterPro" id="IPR032675">
    <property type="entry name" value="LRR_dom_sf"/>
</dbReference>
<dbReference type="RefSeq" id="WP_111540631.1">
    <property type="nucleotide sequence ID" value="NZ_QKYV01000003.1"/>
</dbReference>
<accession>A0A2W7I478</accession>
<organism evidence="1 2">
    <name type="scientific">Mesonia algae</name>
    <dbReference type="NCBI Taxonomy" id="213248"/>
    <lineage>
        <taxon>Bacteria</taxon>
        <taxon>Pseudomonadati</taxon>
        <taxon>Bacteroidota</taxon>
        <taxon>Flavobacteriia</taxon>
        <taxon>Flavobacteriales</taxon>
        <taxon>Flavobacteriaceae</taxon>
        <taxon>Mesonia</taxon>
    </lineage>
</organism>
<dbReference type="Proteomes" id="UP000249542">
    <property type="component" value="Unassembled WGS sequence"/>
</dbReference>
<dbReference type="PANTHER" id="PTHR45752:SF50">
    <property type="entry name" value="LEUCINE-RICH REPEAT AND DEATH DOMAIN-CONTAINING PROTEIN 1"/>
    <property type="match status" value="1"/>
</dbReference>